<feature type="transmembrane region" description="Helical" evidence="25">
    <location>
        <begin position="289"/>
        <end position="305"/>
    </location>
</feature>
<comment type="catalytic activity">
    <reaction evidence="11">
        <text>L-alpha-aminoacyl-L-histidine(out) = L-alpha-aminoacyl-L-histidine(in)</text>
        <dbReference type="Rhea" id="RHEA:79375"/>
        <dbReference type="ChEBI" id="CHEBI:229967"/>
    </reaction>
</comment>
<evidence type="ECO:0000256" key="5">
    <source>
        <dbReference type="ARBA" id="ARBA00022989"/>
    </source>
</evidence>
<dbReference type="InterPro" id="IPR052187">
    <property type="entry name" value="MFSD1"/>
</dbReference>
<evidence type="ECO:0000256" key="1">
    <source>
        <dbReference type="ARBA" id="ARBA00004155"/>
    </source>
</evidence>
<dbReference type="GO" id="GO:0022857">
    <property type="term" value="F:transmembrane transporter activity"/>
    <property type="evidence" value="ECO:0007669"/>
    <property type="project" value="InterPro"/>
</dbReference>
<feature type="transmembrane region" description="Helical" evidence="25">
    <location>
        <begin position="108"/>
        <end position="129"/>
    </location>
</feature>
<dbReference type="Gene3D" id="1.20.1250.20">
    <property type="entry name" value="MFS general substrate transporter like domains"/>
    <property type="match status" value="2"/>
</dbReference>
<comment type="catalytic activity">
    <reaction evidence="10">
        <text>L-alpha-aminoacyl-L-arginine(out) = L-alpha-aminoacyl-L-arginine(in)</text>
        <dbReference type="Rhea" id="RHEA:79367"/>
        <dbReference type="ChEBI" id="CHEBI:229968"/>
    </reaction>
</comment>
<evidence type="ECO:0000256" key="20">
    <source>
        <dbReference type="ARBA" id="ARBA00044924"/>
    </source>
</evidence>
<evidence type="ECO:0000313" key="28">
    <source>
        <dbReference type="Proteomes" id="UP000036771"/>
    </source>
</evidence>
<evidence type="ECO:0000256" key="11">
    <source>
        <dbReference type="ARBA" id="ARBA00044884"/>
    </source>
</evidence>
<evidence type="ECO:0000256" key="15">
    <source>
        <dbReference type="ARBA" id="ARBA00044899"/>
    </source>
</evidence>
<feature type="domain" description="Major facilitator superfamily (MFS) profile" evidence="26">
    <location>
        <begin position="10"/>
        <end position="419"/>
    </location>
</feature>
<evidence type="ECO:0000256" key="6">
    <source>
        <dbReference type="ARBA" id="ARBA00023136"/>
    </source>
</evidence>
<dbReference type="PANTHER" id="PTHR23512">
    <property type="entry name" value="MAJOR FACILITATOR SUPERFAMILY DOMAIN-CONTAINING PROTEIN 1"/>
    <property type="match status" value="1"/>
</dbReference>
<comment type="similarity">
    <text evidence="2">Belongs to the major facilitator superfamily.</text>
</comment>
<accession>A0A0K8MAZ0</accession>
<evidence type="ECO:0000256" key="3">
    <source>
        <dbReference type="ARBA" id="ARBA00022448"/>
    </source>
</evidence>
<evidence type="ECO:0000259" key="26">
    <source>
        <dbReference type="PROSITE" id="PS50850"/>
    </source>
</evidence>
<comment type="catalytic activity">
    <reaction evidence="17">
        <text>L-arginyl-glycine(out) = L-arginyl-glycine(in)</text>
        <dbReference type="Rhea" id="RHEA:79391"/>
        <dbReference type="ChEBI" id="CHEBI:229955"/>
    </reaction>
</comment>
<dbReference type="InterPro" id="IPR011701">
    <property type="entry name" value="MFS"/>
</dbReference>
<comment type="catalytic activity">
    <reaction evidence="20">
        <text>L-lysyl-glycine(out) = L-lysyl-glycine(in)</text>
        <dbReference type="Rhea" id="RHEA:79407"/>
        <dbReference type="ChEBI" id="CHEBI:191202"/>
    </reaction>
</comment>
<feature type="transmembrane region" description="Helical" evidence="25">
    <location>
        <begin position="393"/>
        <end position="414"/>
    </location>
</feature>
<comment type="function">
    <text evidence="23">Lysosomal dipeptide uniporter that selectively exports lysine, arginine or histidine-containing dipeptides with a net positive charge from the lysosome lumen into the cytosol. Could play a role in a specific type of protein O-glycosylation indirectly regulating macrophages migration and tissue invasion. Also essential for liver homeostasis.</text>
</comment>
<evidence type="ECO:0000256" key="21">
    <source>
        <dbReference type="ARBA" id="ARBA00044985"/>
    </source>
</evidence>
<evidence type="ECO:0000256" key="14">
    <source>
        <dbReference type="ARBA" id="ARBA00044898"/>
    </source>
</evidence>
<name>A0A0K8MAZ0_9PROT</name>
<protein>
    <recommendedName>
        <fullName evidence="21">Lysosomal dipeptide transporter MFSD1</fullName>
    </recommendedName>
    <alternativeName>
        <fullName evidence="22">Major facilitator superfamily domain-containing protein 1</fullName>
    </alternativeName>
</protein>
<feature type="transmembrane region" description="Helical" evidence="25">
    <location>
        <begin position="135"/>
        <end position="156"/>
    </location>
</feature>
<evidence type="ECO:0000256" key="10">
    <source>
        <dbReference type="ARBA" id="ARBA00044881"/>
    </source>
</evidence>
<dbReference type="GO" id="GO:0005765">
    <property type="term" value="C:lysosomal membrane"/>
    <property type="evidence" value="ECO:0007669"/>
    <property type="project" value="UniProtKB-SubCell"/>
</dbReference>
<comment type="subcellular location">
    <subcellularLocation>
        <location evidence="1">Lysosome membrane</location>
        <topology evidence="1">Multi-pass membrane protein</topology>
    </subcellularLocation>
</comment>
<feature type="transmembrane region" description="Helical" evidence="25">
    <location>
        <begin position="80"/>
        <end position="101"/>
    </location>
</feature>
<keyword evidence="3" id="KW-0813">Transport</keyword>
<dbReference type="InterPro" id="IPR020846">
    <property type="entry name" value="MFS_dom"/>
</dbReference>
<feature type="transmembrane region" description="Helical" evidence="25">
    <location>
        <begin position="168"/>
        <end position="187"/>
    </location>
</feature>
<feature type="transmembrane region" description="Helical" evidence="25">
    <location>
        <begin position="311"/>
        <end position="338"/>
    </location>
</feature>
<evidence type="ECO:0000256" key="23">
    <source>
        <dbReference type="ARBA" id="ARBA00045709"/>
    </source>
</evidence>
<evidence type="ECO:0000256" key="24">
    <source>
        <dbReference type="ARBA" id="ARBA00046376"/>
    </source>
</evidence>
<gene>
    <name evidence="27" type="primary">yjjL</name>
    <name evidence="27" type="ORF">Cva_00253</name>
</gene>
<dbReference type="PANTHER" id="PTHR23512:SF3">
    <property type="entry name" value="MAJOR FACILITATOR SUPERFAMILY DOMAIN-CONTAINING PROTEIN 1"/>
    <property type="match status" value="1"/>
</dbReference>
<feature type="transmembrane region" description="Helical" evidence="25">
    <location>
        <begin position="41"/>
        <end position="60"/>
    </location>
</feature>
<keyword evidence="7" id="KW-0458">Lysosome</keyword>
<comment type="catalytic activity">
    <reaction evidence="9">
        <text>L-histidyl-glycine(out) = L-histidyl-glycine(in)</text>
        <dbReference type="Rhea" id="RHEA:79395"/>
        <dbReference type="ChEBI" id="CHEBI:229957"/>
    </reaction>
</comment>
<evidence type="ECO:0000256" key="4">
    <source>
        <dbReference type="ARBA" id="ARBA00022692"/>
    </source>
</evidence>
<evidence type="ECO:0000256" key="2">
    <source>
        <dbReference type="ARBA" id="ARBA00008335"/>
    </source>
</evidence>
<evidence type="ECO:0000256" key="17">
    <source>
        <dbReference type="ARBA" id="ARBA00044903"/>
    </source>
</evidence>
<feature type="transmembrane region" description="Helical" evidence="25">
    <location>
        <begin position="350"/>
        <end position="373"/>
    </location>
</feature>
<feature type="transmembrane region" description="Helical" evidence="25">
    <location>
        <begin position="262"/>
        <end position="282"/>
    </location>
</feature>
<feature type="transmembrane region" description="Helical" evidence="25">
    <location>
        <begin position="12"/>
        <end position="29"/>
    </location>
</feature>
<keyword evidence="4 25" id="KW-0812">Transmembrane</keyword>
<dbReference type="Pfam" id="PF07690">
    <property type="entry name" value="MFS_1"/>
    <property type="match status" value="1"/>
</dbReference>
<comment type="catalytic activity">
    <reaction evidence="14">
        <text>L-aspartyl-L-lysine(out) = L-aspartyl-L-lysine(in)</text>
        <dbReference type="Rhea" id="RHEA:79411"/>
        <dbReference type="ChEBI" id="CHEBI:229953"/>
    </reaction>
</comment>
<comment type="catalytic activity">
    <reaction evidence="15">
        <text>L-arginyl-L-alpha-amino acid(out) = L-arginyl-L-alpha-amino acid(in)</text>
        <dbReference type="Rhea" id="RHEA:79371"/>
        <dbReference type="ChEBI" id="CHEBI:84315"/>
    </reaction>
</comment>
<comment type="catalytic activity">
    <reaction evidence="13">
        <text>L-alpha-aminoacyl-L-lysine(out) = L-alpha-aminoacyl-L-lysine(in)</text>
        <dbReference type="Rhea" id="RHEA:79383"/>
        <dbReference type="ChEBI" id="CHEBI:229966"/>
    </reaction>
</comment>
<comment type="catalytic activity">
    <reaction evidence="8">
        <text>L-lysyl-L-alanine(out) = L-lysyl-L-alanine(in)</text>
        <dbReference type="Rhea" id="RHEA:79399"/>
        <dbReference type="ChEBI" id="CHEBI:229954"/>
    </reaction>
</comment>
<evidence type="ECO:0000256" key="12">
    <source>
        <dbReference type="ARBA" id="ARBA00044891"/>
    </source>
</evidence>
<comment type="catalytic activity">
    <reaction evidence="16">
        <text>L-lysyl-L-lysine(out) = L-lysyl-L-lysine(in)</text>
        <dbReference type="Rhea" id="RHEA:79403"/>
        <dbReference type="ChEBI" id="CHEBI:229956"/>
    </reaction>
</comment>
<evidence type="ECO:0000256" key="13">
    <source>
        <dbReference type="ARBA" id="ARBA00044893"/>
    </source>
</evidence>
<sequence>MNTLNRPYQGFLMWLCAATFYGFQFLIRVSPNVMTHQLMAAFDVQACALGAMFSFYYWGYSLMQIPAGVLLDNIGPRRPLTMACLFCFIGCLIFALGSNIYILSIGRILMGVGSSFGFLTTIRIVSTWFRVEKLGLFVGLTLMVGTFGATSGSSPLGMLLTVTSWRNCIFILAAFSAILSIVSWKVIRDDDPHLKTAKKPFFSMAHILLSLVDIIKNPQTWIYAVYGFMMYVPLAGFADLWATPFIAQQFNVDHSTASAGVFSFYVGLGIGAPIWPLISNWIRSYKKTMFSSAALTALFISITLYQHNFTFVQNCLVLSLAGACSAGQFLAFSGVAYINSRDRAATASGMHNMLCMFSGNFMQPFLGYLLQASWSERSGGFLDGAPHYKLEDFHFALVTIPIALVIAALAILFIKETFPQKIGHNKAQTV</sequence>
<comment type="caution">
    <text evidence="27">The sequence shown here is derived from an EMBL/GenBank/DDBJ whole genome shotgun (WGS) entry which is preliminary data.</text>
</comment>
<dbReference type="PROSITE" id="PS50850">
    <property type="entry name" value="MFS"/>
    <property type="match status" value="1"/>
</dbReference>
<keyword evidence="6 25" id="KW-0472">Membrane</keyword>
<evidence type="ECO:0000313" key="27">
    <source>
        <dbReference type="EMBL" id="GAO97617.1"/>
    </source>
</evidence>
<dbReference type="Proteomes" id="UP000036771">
    <property type="component" value="Unassembled WGS sequence"/>
</dbReference>
<dbReference type="SUPFAM" id="SSF103473">
    <property type="entry name" value="MFS general substrate transporter"/>
    <property type="match status" value="1"/>
</dbReference>
<evidence type="ECO:0000256" key="25">
    <source>
        <dbReference type="SAM" id="Phobius"/>
    </source>
</evidence>
<evidence type="ECO:0000256" key="19">
    <source>
        <dbReference type="ARBA" id="ARBA00044919"/>
    </source>
</evidence>
<dbReference type="STRING" id="1629334.Cva_00253"/>
<evidence type="ECO:0000256" key="7">
    <source>
        <dbReference type="ARBA" id="ARBA00023228"/>
    </source>
</evidence>
<comment type="subunit">
    <text evidence="24">Homodimer. Interacts with lysosomal protein GLMP (via lumenal domain); the interaction starts while both proteins are still in the endoplasmic reticulum and is required for stabilization of MFSD1 in lysosomes but has no direct effect on its targeting to lysosomes or transporter activity.</text>
</comment>
<keyword evidence="5 25" id="KW-1133">Transmembrane helix</keyword>
<comment type="catalytic activity">
    <reaction evidence="12">
        <text>L-lysyl-L-alpha-amino acid(out) = L-lysyl-L-alpha-amino acid(in)</text>
        <dbReference type="Rhea" id="RHEA:79387"/>
        <dbReference type="ChEBI" id="CHEBI:229965"/>
    </reaction>
</comment>
<comment type="catalytic activity">
    <reaction evidence="18">
        <text>L-histidyl-L-alpha-amino acid(out) = L-histidyl-L-alpha-amino acid(in)</text>
        <dbReference type="Rhea" id="RHEA:79379"/>
        <dbReference type="ChEBI" id="CHEBI:229964"/>
    </reaction>
</comment>
<dbReference type="InterPro" id="IPR036259">
    <property type="entry name" value="MFS_trans_sf"/>
</dbReference>
<comment type="catalytic activity">
    <reaction evidence="19">
        <text>L-alanyl-L-lysine(out) = L-alanyl-L-lysine(in)</text>
        <dbReference type="Rhea" id="RHEA:79415"/>
        <dbReference type="ChEBI" id="CHEBI:192470"/>
    </reaction>
</comment>
<organism evidence="27 28">
    <name type="scientific">Caedimonas varicaedens</name>
    <dbReference type="NCBI Taxonomy" id="1629334"/>
    <lineage>
        <taxon>Bacteria</taxon>
        <taxon>Pseudomonadati</taxon>
        <taxon>Pseudomonadota</taxon>
        <taxon>Alphaproteobacteria</taxon>
        <taxon>Holosporales</taxon>
        <taxon>Caedimonadaceae</taxon>
        <taxon>Caedimonas</taxon>
    </lineage>
</organism>
<dbReference type="OrthoDB" id="272777at2"/>
<proteinExistence type="inferred from homology"/>
<dbReference type="AlphaFoldDB" id="A0A0K8MAZ0"/>
<keyword evidence="28" id="KW-1185">Reference proteome</keyword>
<evidence type="ECO:0000256" key="16">
    <source>
        <dbReference type="ARBA" id="ARBA00044900"/>
    </source>
</evidence>
<dbReference type="EMBL" id="BBVC01000012">
    <property type="protein sequence ID" value="GAO97617.1"/>
    <property type="molecule type" value="Genomic_DNA"/>
</dbReference>
<evidence type="ECO:0000256" key="8">
    <source>
        <dbReference type="ARBA" id="ARBA00044876"/>
    </source>
</evidence>
<evidence type="ECO:0000256" key="22">
    <source>
        <dbReference type="ARBA" id="ARBA00045018"/>
    </source>
</evidence>
<evidence type="ECO:0000256" key="9">
    <source>
        <dbReference type="ARBA" id="ARBA00044878"/>
    </source>
</evidence>
<reference evidence="27 28" key="1">
    <citation type="submission" date="2015-03" db="EMBL/GenBank/DDBJ databases">
        <title>Caedibacter varicaedens, whole genome shotgun sequence.</title>
        <authorList>
            <person name="Suzuki H."/>
            <person name="Dapper A.L."/>
            <person name="Gibson A.K."/>
            <person name="Jackson C."/>
            <person name="Lee H."/>
            <person name="Pejaver V.R."/>
            <person name="Doak T."/>
            <person name="Lynch M."/>
        </authorList>
    </citation>
    <scope>NUCLEOTIDE SEQUENCE [LARGE SCALE GENOMIC DNA]</scope>
</reference>
<feature type="transmembrane region" description="Helical" evidence="25">
    <location>
        <begin position="222"/>
        <end position="242"/>
    </location>
</feature>
<evidence type="ECO:0000256" key="18">
    <source>
        <dbReference type="ARBA" id="ARBA00044912"/>
    </source>
</evidence>